<evidence type="ECO:0000313" key="13">
    <source>
        <dbReference type="EMBL" id="KAA6399664.1"/>
    </source>
</evidence>
<keyword evidence="6 13" id="KW-0418">Kinase</keyword>
<protein>
    <recommendedName>
        <fullName evidence="2">cyclin-dependent kinase</fullName>
        <ecNumber evidence="2">2.7.11.22</ecNumber>
    </recommendedName>
</protein>
<dbReference type="PROSITE" id="PS50011">
    <property type="entry name" value="PROTEIN_KINASE_DOM"/>
    <property type="match status" value="1"/>
</dbReference>
<evidence type="ECO:0000313" key="14">
    <source>
        <dbReference type="Proteomes" id="UP000324800"/>
    </source>
</evidence>
<sequence>MEEALFNQLSNSAKIGKCRTVSDFERMGKIGEGTYGIVYKAKDKKTGTVVALKRVRMESETDGIPLTSLREIKVLQSIKHPNIVEMLEVVVGPHVSDMFLCFEFCDHTLSELIYQIGNPFTEGEIKRLMLQLLSALAYTHERRIIHRDIKMSNLLYTNTGLLKLADFGLARLFDQPPLHYTPNVVTLWYRPPELLFGDTLYSTALDMWSAGCIFAEFLKGRPLFPGKTEAHQIELIFQILGSPSEQIWPSFINLPRVHEFIIPHKQKSQLKEKFGQLSQNGLELLQGLLTLDPDKRIKMQDALTHPYFREFPIPKSVFMMPKYPSTNNPIQTELC</sequence>
<feature type="domain" description="Protein kinase" evidence="12">
    <location>
        <begin position="24"/>
        <end position="308"/>
    </location>
</feature>
<evidence type="ECO:0000256" key="11">
    <source>
        <dbReference type="RuleBase" id="RU000304"/>
    </source>
</evidence>
<keyword evidence="5 10" id="KW-0547">Nucleotide-binding</keyword>
<comment type="caution">
    <text evidence="13">The sequence shown here is derived from an EMBL/GenBank/DDBJ whole genome shotgun (WGS) entry which is preliminary data.</text>
</comment>
<feature type="binding site" evidence="10">
    <location>
        <position position="53"/>
    </location>
    <ligand>
        <name>ATP</name>
        <dbReference type="ChEBI" id="CHEBI:30616"/>
    </ligand>
</feature>
<dbReference type="InterPro" id="IPR011009">
    <property type="entry name" value="Kinase-like_dom_sf"/>
</dbReference>
<dbReference type="InterPro" id="IPR008271">
    <property type="entry name" value="Ser/Thr_kinase_AS"/>
</dbReference>
<dbReference type="Gene3D" id="3.30.200.20">
    <property type="entry name" value="Phosphorylase Kinase, domain 1"/>
    <property type="match status" value="1"/>
</dbReference>
<evidence type="ECO:0000256" key="1">
    <source>
        <dbReference type="ARBA" id="ARBA00006485"/>
    </source>
</evidence>
<reference evidence="13 14" key="1">
    <citation type="submission" date="2019-03" db="EMBL/GenBank/DDBJ databases">
        <title>Single cell metagenomics reveals metabolic interactions within the superorganism composed of flagellate Streblomastix strix and complex community of Bacteroidetes bacteria on its surface.</title>
        <authorList>
            <person name="Treitli S.C."/>
            <person name="Kolisko M."/>
            <person name="Husnik F."/>
            <person name="Keeling P."/>
            <person name="Hampl V."/>
        </authorList>
    </citation>
    <scope>NUCLEOTIDE SEQUENCE [LARGE SCALE GENOMIC DNA]</scope>
    <source>
        <strain evidence="13">ST1C</strain>
    </source>
</reference>
<dbReference type="PANTHER" id="PTHR24056">
    <property type="entry name" value="CELL DIVISION PROTEIN KINASE"/>
    <property type="match status" value="1"/>
</dbReference>
<name>A0A5J4WX77_9EUKA</name>
<comment type="catalytic activity">
    <reaction evidence="9">
        <text>L-seryl-[protein] + ATP = O-phospho-L-seryl-[protein] + ADP + H(+)</text>
        <dbReference type="Rhea" id="RHEA:17989"/>
        <dbReference type="Rhea" id="RHEA-COMP:9863"/>
        <dbReference type="Rhea" id="RHEA-COMP:11604"/>
        <dbReference type="ChEBI" id="CHEBI:15378"/>
        <dbReference type="ChEBI" id="CHEBI:29999"/>
        <dbReference type="ChEBI" id="CHEBI:30616"/>
        <dbReference type="ChEBI" id="CHEBI:83421"/>
        <dbReference type="ChEBI" id="CHEBI:456216"/>
        <dbReference type="EC" id="2.7.11.22"/>
    </reaction>
</comment>
<evidence type="ECO:0000256" key="9">
    <source>
        <dbReference type="ARBA" id="ARBA00048367"/>
    </source>
</evidence>
<dbReference type="GO" id="GO:0040019">
    <property type="term" value="P:positive regulation of embryonic development"/>
    <property type="evidence" value="ECO:0007669"/>
    <property type="project" value="UniProtKB-ARBA"/>
</dbReference>
<comment type="catalytic activity">
    <reaction evidence="8">
        <text>L-threonyl-[protein] + ATP = O-phospho-L-threonyl-[protein] + ADP + H(+)</text>
        <dbReference type="Rhea" id="RHEA:46608"/>
        <dbReference type="Rhea" id="RHEA-COMP:11060"/>
        <dbReference type="Rhea" id="RHEA-COMP:11605"/>
        <dbReference type="ChEBI" id="CHEBI:15378"/>
        <dbReference type="ChEBI" id="CHEBI:30013"/>
        <dbReference type="ChEBI" id="CHEBI:30616"/>
        <dbReference type="ChEBI" id="CHEBI:61977"/>
        <dbReference type="ChEBI" id="CHEBI:456216"/>
        <dbReference type="EC" id="2.7.11.22"/>
    </reaction>
</comment>
<dbReference type="SMART" id="SM00220">
    <property type="entry name" value="S_TKc"/>
    <property type="match status" value="1"/>
</dbReference>
<dbReference type="GO" id="GO:0004693">
    <property type="term" value="F:cyclin-dependent protein serine/threonine kinase activity"/>
    <property type="evidence" value="ECO:0007669"/>
    <property type="project" value="UniProtKB-EC"/>
</dbReference>
<evidence type="ECO:0000256" key="5">
    <source>
        <dbReference type="ARBA" id="ARBA00022741"/>
    </source>
</evidence>
<dbReference type="GO" id="GO:0005524">
    <property type="term" value="F:ATP binding"/>
    <property type="evidence" value="ECO:0007669"/>
    <property type="project" value="UniProtKB-UniRule"/>
</dbReference>
<dbReference type="InterPro" id="IPR050108">
    <property type="entry name" value="CDK"/>
</dbReference>
<evidence type="ECO:0000256" key="3">
    <source>
        <dbReference type="ARBA" id="ARBA00022527"/>
    </source>
</evidence>
<dbReference type="Gene3D" id="1.10.510.10">
    <property type="entry name" value="Transferase(Phosphotransferase) domain 1"/>
    <property type="match status" value="1"/>
</dbReference>
<evidence type="ECO:0000256" key="10">
    <source>
        <dbReference type="PROSITE-ProRule" id="PRU10141"/>
    </source>
</evidence>
<organism evidence="13 14">
    <name type="scientific">Streblomastix strix</name>
    <dbReference type="NCBI Taxonomy" id="222440"/>
    <lineage>
        <taxon>Eukaryota</taxon>
        <taxon>Metamonada</taxon>
        <taxon>Preaxostyla</taxon>
        <taxon>Oxymonadida</taxon>
        <taxon>Streblomastigidae</taxon>
        <taxon>Streblomastix</taxon>
    </lineage>
</organism>
<dbReference type="EC" id="2.7.11.22" evidence="2"/>
<dbReference type="PROSITE" id="PS00108">
    <property type="entry name" value="PROTEIN_KINASE_ST"/>
    <property type="match status" value="1"/>
</dbReference>
<dbReference type="GO" id="GO:0007346">
    <property type="term" value="P:regulation of mitotic cell cycle"/>
    <property type="evidence" value="ECO:0007669"/>
    <property type="project" value="TreeGrafter"/>
</dbReference>
<evidence type="ECO:0000256" key="4">
    <source>
        <dbReference type="ARBA" id="ARBA00022679"/>
    </source>
</evidence>
<dbReference type="SUPFAM" id="SSF56112">
    <property type="entry name" value="Protein kinase-like (PK-like)"/>
    <property type="match status" value="1"/>
</dbReference>
<gene>
    <name evidence="13" type="ORF">EZS28_004814</name>
</gene>
<proteinExistence type="inferred from homology"/>
<evidence type="ECO:0000256" key="6">
    <source>
        <dbReference type="ARBA" id="ARBA00022777"/>
    </source>
</evidence>
<keyword evidence="4" id="KW-0808">Transferase</keyword>
<dbReference type="EMBL" id="SNRW01000706">
    <property type="protein sequence ID" value="KAA6399664.1"/>
    <property type="molecule type" value="Genomic_DNA"/>
</dbReference>
<evidence type="ECO:0000256" key="7">
    <source>
        <dbReference type="ARBA" id="ARBA00022840"/>
    </source>
</evidence>
<keyword evidence="3 11" id="KW-0723">Serine/threonine-protein kinase</keyword>
<dbReference type="OrthoDB" id="1732493at2759"/>
<dbReference type="Proteomes" id="UP000324800">
    <property type="component" value="Unassembled WGS sequence"/>
</dbReference>
<dbReference type="InterPro" id="IPR017441">
    <property type="entry name" value="Protein_kinase_ATP_BS"/>
</dbReference>
<keyword evidence="7 10" id="KW-0067">ATP-binding</keyword>
<dbReference type="GO" id="GO:0005634">
    <property type="term" value="C:nucleus"/>
    <property type="evidence" value="ECO:0007669"/>
    <property type="project" value="TreeGrafter"/>
</dbReference>
<comment type="similarity">
    <text evidence="1">Belongs to the protein kinase superfamily. CMGC Ser/Thr protein kinase family. CDC2/CDKX subfamily.</text>
</comment>
<dbReference type="PROSITE" id="PS00107">
    <property type="entry name" value="PROTEIN_KINASE_ATP"/>
    <property type="match status" value="1"/>
</dbReference>
<dbReference type="FunFam" id="1.10.510.10:FF:000533">
    <property type="entry name" value="cyclin-dependent kinase 10"/>
    <property type="match status" value="1"/>
</dbReference>
<evidence type="ECO:0000259" key="12">
    <source>
        <dbReference type="PROSITE" id="PS50011"/>
    </source>
</evidence>
<dbReference type="PANTHER" id="PTHR24056:SF508">
    <property type="entry name" value="CYCLIN-DEPENDENT KINASE 10"/>
    <property type="match status" value="1"/>
</dbReference>
<dbReference type="FunFam" id="3.30.200.20:FF:000054">
    <property type="entry name" value="Cyclin-dependent kinase 11B"/>
    <property type="match status" value="1"/>
</dbReference>
<dbReference type="Pfam" id="PF00069">
    <property type="entry name" value="Pkinase"/>
    <property type="match status" value="1"/>
</dbReference>
<evidence type="ECO:0000256" key="8">
    <source>
        <dbReference type="ARBA" id="ARBA00047811"/>
    </source>
</evidence>
<accession>A0A5J4WX77</accession>
<evidence type="ECO:0000256" key="2">
    <source>
        <dbReference type="ARBA" id="ARBA00012425"/>
    </source>
</evidence>
<dbReference type="InterPro" id="IPR000719">
    <property type="entry name" value="Prot_kinase_dom"/>
</dbReference>
<dbReference type="AlphaFoldDB" id="A0A5J4WX77"/>